<evidence type="ECO:0000256" key="2">
    <source>
        <dbReference type="SAM" id="Phobius"/>
    </source>
</evidence>
<dbReference type="Proteomes" id="UP000790347">
    <property type="component" value="Unassembled WGS sequence"/>
</dbReference>
<evidence type="ECO:0000313" key="5">
    <source>
        <dbReference type="Proteomes" id="UP000790347"/>
    </source>
</evidence>
<name>A0A922LCE8_DERFA</name>
<feature type="chain" id="PRO_5037019493" evidence="3">
    <location>
        <begin position="25"/>
        <end position="939"/>
    </location>
</feature>
<evidence type="ECO:0000313" key="4">
    <source>
        <dbReference type="EMBL" id="KAH9526270.1"/>
    </source>
</evidence>
<dbReference type="EMBL" id="ASGP02000001">
    <property type="protein sequence ID" value="KAH9526270.1"/>
    <property type="molecule type" value="Genomic_DNA"/>
</dbReference>
<feature type="compositionally biased region" description="Basic and acidic residues" evidence="1">
    <location>
        <begin position="565"/>
        <end position="578"/>
    </location>
</feature>
<dbReference type="AlphaFoldDB" id="A0A922LCE8"/>
<proteinExistence type="predicted"/>
<sequence>MANQFSIFSGLLLKCLQMVIMVKAFQKQETMDNQMPLDQMMMIPYKTVYGISEKCIKTSDDHQLIKKNYQSCQIDAWKKWHITLHQFYTESVNFCCFVYEALECEMRILSKCDIDYSDHNEKETRRLFDKSCQSIMKNNACNLSDDSDYHIYIYYGLIVIGSIGTIMSVAYGGKKIYRWLTTSRETRLEMKAAKLYKKDKFNERYEREYIRAVYEEQVDDIDDELFQNTFNIHDKKSANFKNKSTRSFAKSEKKLKKKIWSDINKELKKDNSDFWDDFNKKSEKYYKELLDVEKKKSWKFWSWSKKETKNVEKNKKRDEFIKSKARLQYEEIKKDNQLRLDKKLEATQNKIKDSKLDLTDDGIQMIERELGKKIRPQKIVADKDVDPLLAKTINILNQEQVDVHHEMLRTKNFKEIKQMNQLETWSTKLKDTRTRIRDSRKMEVMLETLEPTDVNKIPAIDDTNLKSDKQKPQEVDSNLKSTKQKPQELDSNLKSTKQKPQEVDLNLKSTKQKPQEVDSNLKSTKQKPQNKNQTASKTGKEMTKNSDSGISNKATTEKPAIITKTDSKNAQEPKKEKNATSPSETKNNMTPVKDGSKKEESVSKLQDELERHKMLHNEEIKKELKKFDNAIKERNRHIDKIFSIFKQSEDNMFSTVDIIEDKSRDFWLLEIEEKFKFYRLALKMAPNADSYYNESNPENMTAKDVMRKFSQLMIETQIKQENRLCGPIMELVIEEIFENTDYVKLFYPSSNVLKKQAKDTKSKFHSINDPIYAIKPEDRKQLIRKLMRDVEIKEKFFAMTEHRDEYPGMNVEKCSKSDAISKFLTIFNREIKNDKMNSTEFDKDIIKQLSKDKYLLRFALPKNFKDVSKITANVVQTKTMNIDGNRAKPQQHPSSSSSSSSQSNMQSTTNQAGKSLKQTIKEIATQLPPDPLTDILHQS</sequence>
<accession>A0A922LCE8</accession>
<evidence type="ECO:0000256" key="3">
    <source>
        <dbReference type="SAM" id="SignalP"/>
    </source>
</evidence>
<feature type="compositionally biased region" description="Basic and acidic residues" evidence="1">
    <location>
        <begin position="463"/>
        <end position="474"/>
    </location>
</feature>
<keyword evidence="3" id="KW-0732">Signal</keyword>
<keyword evidence="2" id="KW-1133">Transmembrane helix</keyword>
<feature type="compositionally biased region" description="Low complexity" evidence="1">
    <location>
        <begin position="894"/>
        <end position="911"/>
    </location>
</feature>
<feature type="signal peptide" evidence="3">
    <location>
        <begin position="1"/>
        <end position="24"/>
    </location>
</feature>
<comment type="caution">
    <text evidence="4">The sequence shown here is derived from an EMBL/GenBank/DDBJ whole genome shotgun (WGS) entry which is preliminary data.</text>
</comment>
<keyword evidence="2" id="KW-0472">Membrane</keyword>
<gene>
    <name evidence="4" type="ORF">DERF_000371</name>
</gene>
<protein>
    <submittedName>
        <fullName evidence="4">Uncharacterized protein</fullName>
    </submittedName>
</protein>
<feature type="region of interest" description="Disordered" evidence="1">
    <location>
        <begin position="455"/>
        <end position="605"/>
    </location>
</feature>
<feature type="compositionally biased region" description="Polar residues" evidence="1">
    <location>
        <begin position="517"/>
        <end position="537"/>
    </location>
</feature>
<organism evidence="4 5">
    <name type="scientific">Dermatophagoides farinae</name>
    <name type="common">American house dust mite</name>
    <dbReference type="NCBI Taxonomy" id="6954"/>
    <lineage>
        <taxon>Eukaryota</taxon>
        <taxon>Metazoa</taxon>
        <taxon>Ecdysozoa</taxon>
        <taxon>Arthropoda</taxon>
        <taxon>Chelicerata</taxon>
        <taxon>Arachnida</taxon>
        <taxon>Acari</taxon>
        <taxon>Acariformes</taxon>
        <taxon>Sarcoptiformes</taxon>
        <taxon>Astigmata</taxon>
        <taxon>Psoroptidia</taxon>
        <taxon>Analgoidea</taxon>
        <taxon>Pyroglyphidae</taxon>
        <taxon>Dermatophagoidinae</taxon>
        <taxon>Dermatophagoides</taxon>
    </lineage>
</organism>
<feature type="region of interest" description="Disordered" evidence="1">
    <location>
        <begin position="879"/>
        <end position="939"/>
    </location>
</feature>
<feature type="compositionally biased region" description="Polar residues" evidence="1">
    <location>
        <begin position="579"/>
        <end position="590"/>
    </location>
</feature>
<keyword evidence="5" id="KW-1185">Reference proteome</keyword>
<keyword evidence="2" id="KW-0812">Transmembrane</keyword>
<reference evidence="4" key="2">
    <citation type="journal article" date="2022" name="Res Sq">
        <title>Comparative Genomics Reveals Insights into the Divergent Evolution of Astigmatic Mites and Household Pest Adaptations.</title>
        <authorList>
            <person name="Xiong Q."/>
            <person name="Wan A.T.-Y."/>
            <person name="Liu X.-Y."/>
            <person name="Fung C.S.-H."/>
            <person name="Xiao X."/>
            <person name="Malainual N."/>
            <person name="Hou J."/>
            <person name="Wang L."/>
            <person name="Wang M."/>
            <person name="Yang K."/>
            <person name="Cui Y."/>
            <person name="Leung E."/>
            <person name="Nong W."/>
            <person name="Shin S.-K."/>
            <person name="Au S."/>
            <person name="Jeong K.Y."/>
            <person name="Chew F.T."/>
            <person name="Hui J."/>
            <person name="Leung T.F."/>
            <person name="Tungtrongchitr A."/>
            <person name="Zhong N."/>
            <person name="Liu Z."/>
            <person name="Tsui S."/>
        </authorList>
    </citation>
    <scope>NUCLEOTIDE SEQUENCE</scope>
    <source>
        <strain evidence="4">Derf</strain>
        <tissue evidence="4">Whole organism</tissue>
    </source>
</reference>
<reference evidence="4" key="1">
    <citation type="submission" date="2013-05" db="EMBL/GenBank/DDBJ databases">
        <authorList>
            <person name="Yim A.K.Y."/>
            <person name="Chan T.F."/>
            <person name="Ji K.M."/>
            <person name="Liu X.Y."/>
            <person name="Zhou J.W."/>
            <person name="Li R.Q."/>
            <person name="Yang K.Y."/>
            <person name="Li J."/>
            <person name="Li M."/>
            <person name="Law P.T.W."/>
            <person name="Wu Y.L."/>
            <person name="Cai Z.L."/>
            <person name="Qin H."/>
            <person name="Bao Y."/>
            <person name="Leung R.K.K."/>
            <person name="Ng P.K.S."/>
            <person name="Zou J."/>
            <person name="Zhong X.J."/>
            <person name="Ran P.X."/>
            <person name="Zhong N.S."/>
            <person name="Liu Z.G."/>
            <person name="Tsui S.K.W."/>
        </authorList>
    </citation>
    <scope>NUCLEOTIDE SEQUENCE</scope>
    <source>
        <strain evidence="4">Derf</strain>
        <tissue evidence="4">Whole organism</tissue>
    </source>
</reference>
<feature type="transmembrane region" description="Helical" evidence="2">
    <location>
        <begin position="152"/>
        <end position="171"/>
    </location>
</feature>
<evidence type="ECO:0000256" key="1">
    <source>
        <dbReference type="SAM" id="MobiDB-lite"/>
    </source>
</evidence>
<feature type="compositionally biased region" description="Polar residues" evidence="1">
    <location>
        <begin position="545"/>
        <end position="554"/>
    </location>
</feature>
<feature type="compositionally biased region" description="Basic and acidic residues" evidence="1">
    <location>
        <begin position="594"/>
        <end position="605"/>
    </location>
</feature>